<comment type="cofactor">
    <cofactor evidence="7">
        <name>Zn(2+)</name>
        <dbReference type="ChEBI" id="CHEBI:29105"/>
    </cofactor>
    <text evidence="7">Binds 1 zinc ion.</text>
</comment>
<dbReference type="Pfam" id="PF01432">
    <property type="entry name" value="Peptidase_M3"/>
    <property type="match status" value="1"/>
</dbReference>
<evidence type="ECO:0000256" key="7">
    <source>
        <dbReference type="RuleBase" id="RU003435"/>
    </source>
</evidence>
<dbReference type="InterPro" id="IPR001567">
    <property type="entry name" value="Pept_M3A_M3B_dom"/>
</dbReference>
<proteinExistence type="inferred from homology"/>
<dbReference type="GO" id="GO:0005829">
    <property type="term" value="C:cytosol"/>
    <property type="evidence" value="ECO:0007669"/>
    <property type="project" value="TreeGrafter"/>
</dbReference>
<evidence type="ECO:0000256" key="1">
    <source>
        <dbReference type="ARBA" id="ARBA00006040"/>
    </source>
</evidence>
<feature type="domain" description="Peptidase M3A/M3B catalytic" evidence="9">
    <location>
        <begin position="285"/>
        <end position="732"/>
    </location>
</feature>
<evidence type="ECO:0000259" key="9">
    <source>
        <dbReference type="Pfam" id="PF01432"/>
    </source>
</evidence>
<dbReference type="RefSeq" id="WP_239447361.1">
    <property type="nucleotide sequence ID" value="NZ_FSQW01000001.1"/>
</dbReference>
<evidence type="ECO:0000313" key="10">
    <source>
        <dbReference type="EMBL" id="SIN63669.1"/>
    </source>
</evidence>
<keyword evidence="6 7" id="KW-0482">Metalloprotease</keyword>
<dbReference type="SUPFAM" id="SSF55486">
    <property type="entry name" value="Metalloproteases ('zincins'), catalytic domain"/>
    <property type="match status" value="1"/>
</dbReference>
<keyword evidence="8" id="KW-0732">Signal</keyword>
<dbReference type="GO" id="GO:0006508">
    <property type="term" value="P:proteolysis"/>
    <property type="evidence" value="ECO:0007669"/>
    <property type="project" value="UniProtKB-KW"/>
</dbReference>
<evidence type="ECO:0000256" key="5">
    <source>
        <dbReference type="ARBA" id="ARBA00022833"/>
    </source>
</evidence>
<name>A0A1N6CYV7_9SPHN</name>
<dbReference type="Gene3D" id="3.40.390.10">
    <property type="entry name" value="Collagenase (Catalytic Domain)"/>
    <property type="match status" value="1"/>
</dbReference>
<dbReference type="GO" id="GO:0004180">
    <property type="term" value="F:carboxypeptidase activity"/>
    <property type="evidence" value="ECO:0007669"/>
    <property type="project" value="TreeGrafter"/>
</dbReference>
<dbReference type="InterPro" id="IPR024079">
    <property type="entry name" value="MetalloPept_cat_dom_sf"/>
</dbReference>
<dbReference type="Gene3D" id="1.10.1370.10">
    <property type="entry name" value="Neurolysin, domain 3"/>
    <property type="match status" value="1"/>
</dbReference>
<dbReference type="Proteomes" id="UP000185192">
    <property type="component" value="Unassembled WGS sequence"/>
</dbReference>
<evidence type="ECO:0000256" key="4">
    <source>
        <dbReference type="ARBA" id="ARBA00022801"/>
    </source>
</evidence>
<dbReference type="InterPro" id="IPR034005">
    <property type="entry name" value="M3A_DCP"/>
</dbReference>
<feature type="signal peptide" evidence="8">
    <location>
        <begin position="1"/>
        <end position="29"/>
    </location>
</feature>
<dbReference type="CDD" id="cd06456">
    <property type="entry name" value="M3A_DCP"/>
    <property type="match status" value="1"/>
</dbReference>
<keyword evidence="11" id="KW-1185">Reference proteome</keyword>
<organism evidence="10 11">
    <name type="scientific">Parasphingorhabdus marina DSM 22363</name>
    <dbReference type="NCBI Taxonomy" id="1123272"/>
    <lineage>
        <taxon>Bacteria</taxon>
        <taxon>Pseudomonadati</taxon>
        <taxon>Pseudomonadota</taxon>
        <taxon>Alphaproteobacteria</taxon>
        <taxon>Sphingomonadales</taxon>
        <taxon>Sphingomonadaceae</taxon>
        <taxon>Parasphingorhabdus</taxon>
    </lineage>
</organism>
<dbReference type="GO" id="GO:0004222">
    <property type="term" value="F:metalloendopeptidase activity"/>
    <property type="evidence" value="ECO:0007669"/>
    <property type="project" value="InterPro"/>
</dbReference>
<dbReference type="AlphaFoldDB" id="A0A1N6CYV7"/>
<evidence type="ECO:0000256" key="6">
    <source>
        <dbReference type="ARBA" id="ARBA00023049"/>
    </source>
</evidence>
<evidence type="ECO:0000256" key="2">
    <source>
        <dbReference type="ARBA" id="ARBA00022670"/>
    </source>
</evidence>
<dbReference type="PANTHER" id="PTHR43660:SF1">
    <property type="entry name" value="DIPEPTIDYL CARBOXYPEPTIDASE"/>
    <property type="match status" value="1"/>
</dbReference>
<dbReference type="InterPro" id="IPR045090">
    <property type="entry name" value="Pept_M3A_M3B"/>
</dbReference>
<dbReference type="InterPro" id="IPR024077">
    <property type="entry name" value="Neurolysin/TOP_dom2"/>
</dbReference>
<evidence type="ECO:0000313" key="11">
    <source>
        <dbReference type="Proteomes" id="UP000185192"/>
    </source>
</evidence>
<reference evidence="11" key="1">
    <citation type="submission" date="2016-11" db="EMBL/GenBank/DDBJ databases">
        <authorList>
            <person name="Varghese N."/>
            <person name="Submissions S."/>
        </authorList>
    </citation>
    <scope>NUCLEOTIDE SEQUENCE [LARGE SCALE GENOMIC DNA]</scope>
    <source>
        <strain evidence="11">DSM 22363</strain>
    </source>
</reference>
<evidence type="ECO:0000256" key="3">
    <source>
        <dbReference type="ARBA" id="ARBA00022723"/>
    </source>
</evidence>
<dbReference type="EMBL" id="FSQW01000001">
    <property type="protein sequence ID" value="SIN63669.1"/>
    <property type="molecule type" value="Genomic_DNA"/>
</dbReference>
<keyword evidence="2 7" id="KW-0645">Protease</keyword>
<dbReference type="GO" id="GO:0046872">
    <property type="term" value="F:metal ion binding"/>
    <property type="evidence" value="ECO:0007669"/>
    <property type="project" value="UniProtKB-UniRule"/>
</dbReference>
<keyword evidence="5 7" id="KW-0862">Zinc</keyword>
<evidence type="ECO:0000256" key="8">
    <source>
        <dbReference type="SAM" id="SignalP"/>
    </source>
</evidence>
<accession>A0A1N6CYV7</accession>
<feature type="chain" id="PRO_5012161543" evidence="8">
    <location>
        <begin position="30"/>
        <end position="750"/>
    </location>
</feature>
<keyword evidence="3 7" id="KW-0479">Metal-binding</keyword>
<comment type="similarity">
    <text evidence="1 7">Belongs to the peptidase M3 family.</text>
</comment>
<keyword evidence="4 7" id="KW-0378">Hydrolase</keyword>
<sequence length="750" mass="84546">MRISISTRKIFMGVSTAALIGATASPALANDHGKKMTTAELNRMSANASASATGGPEAEMENSVLQTWEGPYDGVPPWDEVKVSDFPGAFQNLMDEGKKEVEVILSNPEPATFDNFMVPWELAGAKANEVFSLWGVHSSNLSNDEVRKVQGEWLPKISAFYNQIQLDPRLFQKTKQVYDNLGTSGLNAQQQRLVTRQYESLVRNGALLEGDNKKELIRLNTELSKAFNEFSNKVLADEETYIYLTEEAELAGLPDSFVASIKAAAEAQDKPGWALKNTRSVMQPFLQNSTNRDLRKKVYMAYINRGDNGDANDTNATIAKILKLRADRAKLLGFDSHAHFRMADTMAQTPETAMDLMMKVWPAAVARVKEEVADMQEIADAEGAGITIEPWDYRYYAEKVRKAKYDLDEAEIKPYFKLDNMVDAMFDMANKLYGMTFTENTGTVPVFEPEVRTFEVKRGDRVIGVFYLDNFAREGKRSGAWMTTYRSQNKLSGKNRYVFASNNNNFVKGGDGEPTLISLDDATTLFHEFGHALHYLNYDITYPGFGGTPRDFVEYPSQVHENWLLTRHILDNYAKHAETGEPMPQALVDKIEKSKTFNEGFSTVEYLSSAIVDMKLHNRAEPVTDPDAFERETLTEIGMPREIVMRHRLPQFNHLFSSDAYSAGYYSYLWSETMDADTWAAFEEAGNVWDPEVAERFRSIILATGNETDRKEAYRKFRGRDPQVKFILKKRGFPVPDETAAAGSKDDAVK</sequence>
<gene>
    <name evidence="10" type="ORF">SAMN02745824_1273</name>
</gene>
<protein>
    <submittedName>
        <fullName evidence="10">Peptidyl-dipeptidase Dcp</fullName>
    </submittedName>
</protein>
<dbReference type="PANTHER" id="PTHR43660">
    <property type="entry name" value="DIPEPTIDYL CARBOXYPEPTIDASE"/>
    <property type="match status" value="1"/>
</dbReference>